<accession>E9BRU3</accession>
<dbReference type="VEuPathDB" id="TriTrypDB:LdBPK_350660.1"/>
<dbReference type="RefSeq" id="XP_003864654.1">
    <property type="nucleotide sequence ID" value="XM_003864606.1"/>
</dbReference>
<feature type="region of interest" description="Disordered" evidence="1">
    <location>
        <begin position="1"/>
        <end position="20"/>
    </location>
</feature>
<evidence type="ECO:0000313" key="2">
    <source>
        <dbReference type="EMBL" id="CBZ37972.1"/>
    </source>
</evidence>
<dbReference type="OMA" id="HAEDETK"/>
<proteinExistence type="predicted"/>
<dbReference type="KEGG" id="ldo:LDBPK_350660"/>
<dbReference type="AlphaFoldDB" id="E9BRU3"/>
<dbReference type="EMBL" id="FR799622">
    <property type="protein sequence ID" value="CBZ37972.1"/>
    <property type="molecule type" value="Genomic_DNA"/>
</dbReference>
<reference evidence="2 3" key="1">
    <citation type="journal article" date="2011" name="Genome Res.">
        <title>Whole genome sequencing of multiple Leishmania donovani clinical isolates provides insights into population structure and mechanisms of drug resistance.</title>
        <authorList>
            <person name="Downing T."/>
            <person name="Imamura H."/>
            <person name="Decuypere S."/>
            <person name="Clark T.G."/>
            <person name="Coombs G.H."/>
            <person name="Cotton J.A."/>
            <person name="Hilley J.D."/>
            <person name="de Doncker S."/>
            <person name="Maes I."/>
            <person name="Mottram J.C."/>
            <person name="Quail M.A."/>
            <person name="Rijal S."/>
            <person name="Sanders M."/>
            <person name="Schonian G."/>
            <person name="Stark O."/>
            <person name="Sundar S."/>
            <person name="Vanaerschot M."/>
            <person name="Hertz-Fowler C."/>
            <person name="Dujardin J.C."/>
            <person name="Berriman M."/>
        </authorList>
    </citation>
    <scope>NUCLEOTIDE SEQUENCE [LARGE SCALE GENOMIC DNA]</scope>
    <source>
        <strain evidence="2 3">BPK282A1</strain>
    </source>
</reference>
<evidence type="ECO:0000256" key="1">
    <source>
        <dbReference type="SAM" id="MobiDB-lite"/>
    </source>
</evidence>
<dbReference type="GeneID" id="13387532"/>
<dbReference type="Proteomes" id="UP000008980">
    <property type="component" value="Chromosome 35"/>
</dbReference>
<organism evidence="2 3">
    <name type="scientific">Leishmania donovani</name>
    <dbReference type="NCBI Taxonomy" id="5661"/>
    <lineage>
        <taxon>Eukaryota</taxon>
        <taxon>Discoba</taxon>
        <taxon>Euglenozoa</taxon>
        <taxon>Kinetoplastea</taxon>
        <taxon>Metakinetoplastina</taxon>
        <taxon>Trypanosomatida</taxon>
        <taxon>Trypanosomatidae</taxon>
        <taxon>Leishmaniinae</taxon>
        <taxon>Leishmania</taxon>
    </lineage>
</organism>
<reference evidence="3" key="2">
    <citation type="submission" date="2011-02" db="EMBL/GenBank/DDBJ databases">
        <title>Whole genome sequencing of Leishmania donovani clinical lines reveals dynamic variation related to drug resistance.</title>
        <authorList>
            <person name="Downing T."/>
            <person name="Imamura H."/>
            <person name="Sanders M."/>
            <person name="Decuypere S."/>
            <person name="Hertz-Fowler C."/>
            <person name="Clark T.G."/>
            <person name="Rijal S."/>
            <person name="Sundar S."/>
            <person name="Quail M.A."/>
            <person name="De Doncker S."/>
            <person name="Maes I."/>
            <person name="Vanaerschot M."/>
            <person name="Stark O."/>
            <person name="Schonian G."/>
            <person name="Dujardin J.C."/>
            <person name="Berriman M."/>
        </authorList>
    </citation>
    <scope>NUCLEOTIDE SEQUENCE [LARGE SCALE GENOMIC DNA]</scope>
    <source>
        <strain evidence="3">BPK282A1</strain>
    </source>
</reference>
<gene>
    <name evidence="2" type="ORF">LDBPK_350660</name>
</gene>
<protein>
    <submittedName>
        <fullName evidence="2">Uncharacterized protein</fullName>
    </submittedName>
</protein>
<name>E9BRU3_LEIDO</name>
<evidence type="ECO:0000313" key="3">
    <source>
        <dbReference type="Proteomes" id="UP000008980"/>
    </source>
</evidence>
<sequence>MNERRVVWKGPGAEANSKEAKGNALVRLGTSSTHHTDVHAEDETKTTLPSLFSASAHALSLLGAGAHGINEGAQRFAGEAARTSWPRLFLSPSPPLPSIPFLLYSAACVAVPPPPALTCTHIN</sequence>